<gene>
    <name evidence="3" type="primary">LOC118877523</name>
</gene>
<evidence type="ECO:0000313" key="2">
    <source>
        <dbReference type="Proteomes" id="UP001652628"/>
    </source>
</evidence>
<dbReference type="Proteomes" id="UP001652628">
    <property type="component" value="Chromosome 3"/>
</dbReference>
<sequence>MRSFEERRKTITSENRTTASRSNDGRALTGPHPWRFPGTDADAPAIRFQPHSGPQNAGITATPAHQLGHFVHVCVCGTEVHRRRANGGGREKKQDPTSSRVTFERGDKIGTGTKSSAPHFGAAVDAVYSSTEAAAEVLTTATHTLTCTEKNL</sequence>
<feature type="compositionally biased region" description="Basic and acidic residues" evidence="1">
    <location>
        <begin position="1"/>
        <end position="11"/>
    </location>
</feature>
<protein>
    <submittedName>
        <fullName evidence="3">Uncharacterized protein</fullName>
    </submittedName>
</protein>
<name>A0ABM4TRM3_DROSZ</name>
<proteinExistence type="predicted"/>
<dbReference type="GeneID" id="118877523"/>
<reference evidence="3" key="1">
    <citation type="submission" date="2025-08" db="UniProtKB">
        <authorList>
            <consortium name="RefSeq"/>
        </authorList>
    </citation>
    <scope>IDENTIFICATION</scope>
</reference>
<feature type="region of interest" description="Disordered" evidence="1">
    <location>
        <begin position="1"/>
        <end position="62"/>
    </location>
</feature>
<feature type="region of interest" description="Disordered" evidence="1">
    <location>
        <begin position="82"/>
        <end position="114"/>
    </location>
</feature>
<accession>A0ABM4TRM3</accession>
<evidence type="ECO:0000256" key="1">
    <source>
        <dbReference type="SAM" id="MobiDB-lite"/>
    </source>
</evidence>
<keyword evidence="2" id="KW-1185">Reference proteome</keyword>
<dbReference type="RefSeq" id="XP_070852614.1">
    <property type="nucleotide sequence ID" value="XM_070996513.1"/>
</dbReference>
<evidence type="ECO:0000313" key="3">
    <source>
        <dbReference type="RefSeq" id="XP_070852614.1"/>
    </source>
</evidence>
<feature type="compositionally biased region" description="Polar residues" evidence="1">
    <location>
        <begin position="12"/>
        <end position="22"/>
    </location>
</feature>
<organism evidence="2 3">
    <name type="scientific">Drosophila suzukii</name>
    <name type="common">Spotted-wing drosophila fruit fly</name>
    <dbReference type="NCBI Taxonomy" id="28584"/>
    <lineage>
        <taxon>Eukaryota</taxon>
        <taxon>Metazoa</taxon>
        <taxon>Ecdysozoa</taxon>
        <taxon>Arthropoda</taxon>
        <taxon>Hexapoda</taxon>
        <taxon>Insecta</taxon>
        <taxon>Pterygota</taxon>
        <taxon>Neoptera</taxon>
        <taxon>Endopterygota</taxon>
        <taxon>Diptera</taxon>
        <taxon>Brachycera</taxon>
        <taxon>Muscomorpha</taxon>
        <taxon>Ephydroidea</taxon>
        <taxon>Drosophilidae</taxon>
        <taxon>Drosophila</taxon>
        <taxon>Sophophora</taxon>
    </lineage>
</organism>